<name>A0A447T939_CHRVL</name>
<dbReference type="Gene3D" id="1.10.443.10">
    <property type="entry name" value="Intergrase catalytic core"/>
    <property type="match status" value="1"/>
</dbReference>
<dbReference type="InterPro" id="IPR011010">
    <property type="entry name" value="DNA_brk_join_enz"/>
</dbReference>
<dbReference type="PANTHER" id="PTHR30349:SF94">
    <property type="entry name" value="INTEGRASE_RECOMBINASE HI_1414-RELATED"/>
    <property type="match status" value="1"/>
</dbReference>
<protein>
    <submittedName>
        <fullName evidence="4">Site-specific tyrosine recombinase XerC</fullName>
    </submittedName>
</protein>
<dbReference type="EMBL" id="LR134182">
    <property type="protein sequence ID" value="VEB41368.1"/>
    <property type="molecule type" value="Genomic_DNA"/>
</dbReference>
<dbReference type="AlphaFoldDB" id="A0A447T939"/>
<dbReference type="GO" id="GO:0006310">
    <property type="term" value="P:DNA recombination"/>
    <property type="evidence" value="ECO:0007669"/>
    <property type="project" value="UniProtKB-KW"/>
</dbReference>
<feature type="domain" description="Tyr recombinase" evidence="3">
    <location>
        <begin position="190"/>
        <end position="391"/>
    </location>
</feature>
<evidence type="ECO:0000256" key="1">
    <source>
        <dbReference type="ARBA" id="ARBA00022908"/>
    </source>
</evidence>
<proteinExistence type="predicted"/>
<dbReference type="PROSITE" id="PS51898">
    <property type="entry name" value="TYR_RECOMBINASE"/>
    <property type="match status" value="1"/>
</dbReference>
<dbReference type="Proteomes" id="UP000275777">
    <property type="component" value="Chromosome"/>
</dbReference>
<reference evidence="4 5" key="1">
    <citation type="submission" date="2018-12" db="EMBL/GenBank/DDBJ databases">
        <authorList>
            <consortium name="Pathogen Informatics"/>
        </authorList>
    </citation>
    <scope>NUCLEOTIDE SEQUENCE [LARGE SCALE GENOMIC DNA]</scope>
    <source>
        <strain evidence="4 5">NCTC9695</strain>
    </source>
</reference>
<dbReference type="SUPFAM" id="SSF56349">
    <property type="entry name" value="DNA breaking-rejoining enzymes"/>
    <property type="match status" value="1"/>
</dbReference>
<evidence type="ECO:0000313" key="4">
    <source>
        <dbReference type="EMBL" id="VEB41368.1"/>
    </source>
</evidence>
<accession>A0A447T939</accession>
<dbReference type="CDD" id="cd00796">
    <property type="entry name" value="INT_Rci_Hp1_C"/>
    <property type="match status" value="1"/>
</dbReference>
<gene>
    <name evidence="4" type="ORF">NCTC9695_01795</name>
</gene>
<organism evidence="4 5">
    <name type="scientific">Chromobacterium violaceum</name>
    <dbReference type="NCBI Taxonomy" id="536"/>
    <lineage>
        <taxon>Bacteria</taxon>
        <taxon>Pseudomonadati</taxon>
        <taxon>Pseudomonadota</taxon>
        <taxon>Betaproteobacteria</taxon>
        <taxon>Neisseriales</taxon>
        <taxon>Chromobacteriaceae</taxon>
        <taxon>Chromobacterium</taxon>
    </lineage>
</organism>
<dbReference type="GO" id="GO:0003677">
    <property type="term" value="F:DNA binding"/>
    <property type="evidence" value="ECO:0007669"/>
    <property type="project" value="InterPro"/>
</dbReference>
<evidence type="ECO:0000259" key="3">
    <source>
        <dbReference type="PROSITE" id="PS51898"/>
    </source>
</evidence>
<dbReference type="InterPro" id="IPR050090">
    <property type="entry name" value="Tyrosine_recombinase_XerCD"/>
</dbReference>
<dbReference type="GO" id="GO:0015074">
    <property type="term" value="P:DNA integration"/>
    <property type="evidence" value="ECO:0007669"/>
    <property type="project" value="UniProtKB-KW"/>
</dbReference>
<keyword evidence="2" id="KW-0233">DNA recombination</keyword>
<evidence type="ECO:0000256" key="2">
    <source>
        <dbReference type="ARBA" id="ARBA00023172"/>
    </source>
</evidence>
<dbReference type="PANTHER" id="PTHR30349">
    <property type="entry name" value="PHAGE INTEGRASE-RELATED"/>
    <property type="match status" value="1"/>
</dbReference>
<evidence type="ECO:0000313" key="5">
    <source>
        <dbReference type="Proteomes" id="UP000275777"/>
    </source>
</evidence>
<sequence>MATKRQRPSGSWEFIVRRKSVLPRPVSFTFEREEEGDNYCSRLEALLDRGIVPPELLHEKPDLATIGDALRDYLVSVPVAESDKPVLATLMGKVGGVELRAVNYSWAEAWVRTLKQEAQLSPSTIRHYVGSLARCFDHLTRKPNSTFVTNPLRLLPKRYATYNDADAAVLRATAPQGQAVQVPVDEWRDRRLAPHEEEAVRKIMDGEKPAGRQRALALRWQGALEFLFYLALETGMRLREMYTLGLDQVDEGKRTIFLEKTKNGDKRQVPLTSVALQALARYRRQVAAGERGMAGWQFAGGRLFPWWDGNDSAIVLKKTTALLSRQYARIFEAAGCEDFGFHDLRHEATSRLFERTHLSDLQIAKITGHKDPRMLSRYANLRGSELAGYLW</sequence>
<keyword evidence="1" id="KW-0229">DNA integration</keyword>
<dbReference type="Pfam" id="PF00589">
    <property type="entry name" value="Phage_integrase"/>
    <property type="match status" value="1"/>
</dbReference>
<dbReference type="InterPro" id="IPR013762">
    <property type="entry name" value="Integrase-like_cat_sf"/>
</dbReference>
<dbReference type="InterPro" id="IPR002104">
    <property type="entry name" value="Integrase_catalytic"/>
</dbReference>